<dbReference type="Proteomes" id="UP000028006">
    <property type="component" value="Unassembled WGS sequence"/>
</dbReference>
<protein>
    <submittedName>
        <fullName evidence="1">Uncharacterized protein</fullName>
    </submittedName>
</protein>
<proteinExistence type="predicted"/>
<dbReference type="EMBL" id="JOKG01000004">
    <property type="protein sequence ID" value="KEQ12454.1"/>
    <property type="molecule type" value="Genomic_DNA"/>
</dbReference>
<organism evidence="1 2">
    <name type="scientific">Endozoicomonas montiporae</name>
    <dbReference type="NCBI Taxonomy" id="1027273"/>
    <lineage>
        <taxon>Bacteria</taxon>
        <taxon>Pseudomonadati</taxon>
        <taxon>Pseudomonadota</taxon>
        <taxon>Gammaproteobacteria</taxon>
        <taxon>Oceanospirillales</taxon>
        <taxon>Endozoicomonadaceae</taxon>
        <taxon>Endozoicomonas</taxon>
    </lineage>
</organism>
<reference evidence="1 2" key="1">
    <citation type="submission" date="2014-06" db="EMBL/GenBank/DDBJ databases">
        <title>Whole Genome Sequences of Three Symbiotic Endozoicomonas Bacteria.</title>
        <authorList>
            <person name="Neave M.J."/>
            <person name="Apprill A."/>
            <person name="Voolstra C.R."/>
        </authorList>
    </citation>
    <scope>NUCLEOTIDE SEQUENCE [LARGE SCALE GENOMIC DNA]</scope>
    <source>
        <strain evidence="1 2">LMG 24815</strain>
    </source>
</reference>
<comment type="caution">
    <text evidence="1">The sequence shown here is derived from an EMBL/GenBank/DDBJ whole genome shotgun (WGS) entry which is preliminary data.</text>
</comment>
<keyword evidence="2" id="KW-1185">Reference proteome</keyword>
<dbReference type="AlphaFoldDB" id="A0A081N1Y1"/>
<name>A0A081N1Y1_9GAMM</name>
<accession>A0A081N1Y1</accession>
<evidence type="ECO:0000313" key="2">
    <source>
        <dbReference type="Proteomes" id="UP000028006"/>
    </source>
</evidence>
<sequence>MKPDQIQEAIRLYQEGNGYKSIARQMGFKSATSIRRVITREGLNDRSRSCGFQKGAQGAQPDYTDDSVLMRQAGLFAQQQTASLYTTITKAGFVLDYMPVLTIDRTDPTLCDFWFDVEHGQITEQEAERLDTLAQSAGGLYEIRVTDSEQDNSDIVHQIGYYKREELIDFLSGCNPFDPIRAKIIQTVITESVINDYVKHAPEGFDFEAARLSGQIQKTRDRIRFCGMASQFAAHWAGGSVPDELVRKDRKEKRELEETLSGLEQDWLSRYGVSYQQFIDKPNSLLLTN</sequence>
<dbReference type="RefSeq" id="WP_034877815.1">
    <property type="nucleotide sequence ID" value="NZ_JOKG01000004.1"/>
</dbReference>
<gene>
    <name evidence="1" type="ORF">GZ77_18175</name>
</gene>
<evidence type="ECO:0000313" key="1">
    <source>
        <dbReference type="EMBL" id="KEQ12454.1"/>
    </source>
</evidence>